<dbReference type="OrthoDB" id="5139479at2759"/>
<keyword evidence="1" id="KW-0812">Transmembrane</keyword>
<dbReference type="InParanoid" id="A0A1V8TMV4"/>
<dbReference type="AlphaFoldDB" id="A0A1V8TMV4"/>
<reference evidence="3" key="1">
    <citation type="submission" date="2017-03" db="EMBL/GenBank/DDBJ databases">
        <title>Genomes of endolithic fungi from Antarctica.</title>
        <authorList>
            <person name="Coleine C."/>
            <person name="Masonjones S."/>
            <person name="Stajich J.E."/>
        </authorList>
    </citation>
    <scope>NUCLEOTIDE SEQUENCE [LARGE SCALE GENOMIC DNA]</scope>
    <source>
        <strain evidence="3">CCFEE 5527</strain>
    </source>
</reference>
<protein>
    <submittedName>
        <fullName evidence="2">Uncharacterized protein</fullName>
    </submittedName>
</protein>
<keyword evidence="1" id="KW-1133">Transmembrane helix</keyword>
<gene>
    <name evidence="2" type="ORF">B0A48_02168</name>
</gene>
<feature type="transmembrane region" description="Helical" evidence="1">
    <location>
        <begin position="379"/>
        <end position="400"/>
    </location>
</feature>
<evidence type="ECO:0000313" key="2">
    <source>
        <dbReference type="EMBL" id="OQO12705.1"/>
    </source>
</evidence>
<organism evidence="2 3">
    <name type="scientific">Cryoendolithus antarcticus</name>
    <dbReference type="NCBI Taxonomy" id="1507870"/>
    <lineage>
        <taxon>Eukaryota</taxon>
        <taxon>Fungi</taxon>
        <taxon>Dikarya</taxon>
        <taxon>Ascomycota</taxon>
        <taxon>Pezizomycotina</taxon>
        <taxon>Dothideomycetes</taxon>
        <taxon>Dothideomycetidae</taxon>
        <taxon>Cladosporiales</taxon>
        <taxon>Cladosporiaceae</taxon>
        <taxon>Cryoendolithus</taxon>
    </lineage>
</organism>
<accession>A0A1V8TMV4</accession>
<evidence type="ECO:0000256" key="1">
    <source>
        <dbReference type="SAM" id="Phobius"/>
    </source>
</evidence>
<dbReference type="Proteomes" id="UP000192596">
    <property type="component" value="Unassembled WGS sequence"/>
</dbReference>
<keyword evidence="3" id="KW-1185">Reference proteome</keyword>
<comment type="caution">
    <text evidence="2">The sequence shown here is derived from an EMBL/GenBank/DDBJ whole genome shotgun (WGS) entry which is preliminary data.</text>
</comment>
<dbReference type="EMBL" id="NAJO01000004">
    <property type="protein sequence ID" value="OQO12705.1"/>
    <property type="molecule type" value="Genomic_DNA"/>
</dbReference>
<sequence length="445" mass="48422">MSRFNLKEYELRWQLTLTGDVHNVADHLPVRTWTVAAGAGMDGFNASLAFLSAMQVDRVYGTTQVNNFLSSNELAIDVTPEQQKTLSCEQLDYETTGAKCARTVFMPGAAPLELITAVDHSEASILTAYEMQGYVLTFGPGEGEQAWRFDQEKDCETLGRAEGAVRLCVRNTAANSVQAQLLSAFNIYTQGSGAFSHLLTQWLTNRTTSTSTVDTGDSGAATISSVVDAIASAAANPTRKRQAIGSLPLDFSSLSSSTAEIGMNPLFPMIPFTMLETCFHLGDPSSKLASYCTNFLHNFLAIPLYWCDNLIPIRATMGQGLVDFTDMAQDTATAEILESFMHSRGLDTATAQRLIEETPDCEVAIARLQYLVRVGQTSLLAYCIVTGAVLLICALALIWGSSVDAETGDLPLWDFVTLLEVRNYNGDLRDARARCVQPDLIVEGR</sequence>
<proteinExistence type="predicted"/>
<name>A0A1V8TMV4_9PEZI</name>
<evidence type="ECO:0000313" key="3">
    <source>
        <dbReference type="Proteomes" id="UP000192596"/>
    </source>
</evidence>
<keyword evidence="1" id="KW-0472">Membrane</keyword>